<reference evidence="7 8" key="1">
    <citation type="journal article" date="2018" name="Mol. Biol. Evol.">
        <title>Broad Genomic Sampling Reveals a Smut Pathogenic Ancestry of the Fungal Clade Ustilaginomycotina.</title>
        <authorList>
            <person name="Kijpornyongpan T."/>
            <person name="Mondo S.J."/>
            <person name="Barry K."/>
            <person name="Sandor L."/>
            <person name="Lee J."/>
            <person name="Lipzen A."/>
            <person name="Pangilinan J."/>
            <person name="LaButti K."/>
            <person name="Hainaut M."/>
            <person name="Henrissat B."/>
            <person name="Grigoriev I.V."/>
            <person name="Spatafora J.W."/>
            <person name="Aime M.C."/>
        </authorList>
    </citation>
    <scope>NUCLEOTIDE SEQUENCE [LARGE SCALE GENOMIC DNA]</scope>
    <source>
        <strain evidence="7 8">MCA 4658</strain>
    </source>
</reference>
<evidence type="ECO:0000256" key="5">
    <source>
        <dbReference type="ARBA" id="ARBA00023136"/>
    </source>
</evidence>
<dbReference type="PANTHER" id="PTHR13353">
    <property type="entry name" value="TRANSMEMBRANE PROTEIN 19"/>
    <property type="match status" value="1"/>
</dbReference>
<dbReference type="GO" id="GO:0016020">
    <property type="term" value="C:membrane"/>
    <property type="evidence" value="ECO:0007669"/>
    <property type="project" value="UniProtKB-SubCell"/>
</dbReference>
<dbReference type="InterPro" id="IPR002794">
    <property type="entry name" value="DUF92_TMEM19"/>
</dbReference>
<keyword evidence="4 6" id="KW-1133">Transmembrane helix</keyword>
<dbReference type="PANTHER" id="PTHR13353:SF5">
    <property type="entry name" value="TRANSMEMBRANE PROTEIN 19"/>
    <property type="match status" value="1"/>
</dbReference>
<evidence type="ECO:0000256" key="4">
    <source>
        <dbReference type="ARBA" id="ARBA00022989"/>
    </source>
</evidence>
<evidence type="ECO:0000256" key="1">
    <source>
        <dbReference type="ARBA" id="ARBA00004141"/>
    </source>
</evidence>
<evidence type="ECO:0000313" key="7">
    <source>
        <dbReference type="EMBL" id="PWN44253.1"/>
    </source>
</evidence>
<dbReference type="Pfam" id="PF01940">
    <property type="entry name" value="DUF92"/>
    <property type="match status" value="1"/>
</dbReference>
<proteinExistence type="inferred from homology"/>
<feature type="transmembrane region" description="Helical" evidence="6">
    <location>
        <begin position="25"/>
        <end position="53"/>
    </location>
</feature>
<evidence type="ECO:0000256" key="2">
    <source>
        <dbReference type="ARBA" id="ARBA00009012"/>
    </source>
</evidence>
<evidence type="ECO:0000256" key="6">
    <source>
        <dbReference type="SAM" id="Phobius"/>
    </source>
</evidence>
<dbReference type="STRING" id="1522189.A0A316W880"/>
<comment type="subcellular location">
    <subcellularLocation>
        <location evidence="1">Membrane</location>
        <topology evidence="1">Multi-pass membrane protein</topology>
    </subcellularLocation>
</comment>
<dbReference type="AlphaFoldDB" id="A0A316W880"/>
<evidence type="ECO:0000313" key="8">
    <source>
        <dbReference type="Proteomes" id="UP000245783"/>
    </source>
</evidence>
<keyword evidence="8" id="KW-1185">Reference proteome</keyword>
<dbReference type="RefSeq" id="XP_025371413.1">
    <property type="nucleotide sequence ID" value="XM_025511479.1"/>
</dbReference>
<keyword evidence="5 6" id="KW-0472">Membrane</keyword>
<protein>
    <submittedName>
        <fullName evidence="7">Uncharacterized protein</fullName>
    </submittedName>
</protein>
<dbReference type="EMBL" id="KZ819362">
    <property type="protein sequence ID" value="PWN44253.1"/>
    <property type="molecule type" value="Genomic_DNA"/>
</dbReference>
<organism evidence="7 8">
    <name type="scientific">Ceraceosorus guamensis</name>
    <dbReference type="NCBI Taxonomy" id="1522189"/>
    <lineage>
        <taxon>Eukaryota</taxon>
        <taxon>Fungi</taxon>
        <taxon>Dikarya</taxon>
        <taxon>Basidiomycota</taxon>
        <taxon>Ustilaginomycotina</taxon>
        <taxon>Exobasidiomycetes</taxon>
        <taxon>Ceraceosorales</taxon>
        <taxon>Ceraceosoraceae</taxon>
        <taxon>Ceraceosorus</taxon>
    </lineage>
</organism>
<keyword evidence="3 6" id="KW-0812">Transmembrane</keyword>
<comment type="similarity">
    <text evidence="2">Belongs to the TMEM19 family.</text>
</comment>
<gene>
    <name evidence="7" type="ORF">IE81DRAFT_27757</name>
</gene>
<dbReference type="InParanoid" id="A0A316W880"/>
<dbReference type="OrthoDB" id="30881at2759"/>
<dbReference type="GeneID" id="37033349"/>
<accession>A0A316W880</accession>
<name>A0A316W880_9BASI</name>
<evidence type="ECO:0000256" key="3">
    <source>
        <dbReference type="ARBA" id="ARBA00022692"/>
    </source>
</evidence>
<sequence length="191" mass="20425">MWFPLALAIILAVHGYRKGSLSASGALAAFIFGFSTMHNPSAAFGIMLIVFYLTGSRATKVKADIKSTLELEAEPGSTSPSPQLAKHKSATGGQRDLWQVICNALNGTIGALLFAHLHSGARAYSIAPHWINSLMGVTSEPSFCLLDNRKSSSALLEDPRTWILFSLGHFSASCVSRPTMCEIEADSVLPS</sequence>
<dbReference type="Proteomes" id="UP000245783">
    <property type="component" value="Unassembled WGS sequence"/>
</dbReference>